<keyword evidence="4" id="KW-0862">Zinc</keyword>
<dbReference type="Proteomes" id="UP001608902">
    <property type="component" value="Unassembled WGS sequence"/>
</dbReference>
<comment type="caution">
    <text evidence="10">The sequence shown here is derived from an EMBL/GenBank/DDBJ whole genome shotgun (WGS) entry which is preliminary data.</text>
</comment>
<feature type="compositionally biased region" description="Acidic residues" evidence="7">
    <location>
        <begin position="888"/>
        <end position="897"/>
    </location>
</feature>
<evidence type="ECO:0000259" key="8">
    <source>
        <dbReference type="PROSITE" id="PS50089"/>
    </source>
</evidence>
<evidence type="ECO:0000256" key="6">
    <source>
        <dbReference type="PROSITE-ProRule" id="PRU00175"/>
    </source>
</evidence>
<feature type="compositionally biased region" description="Low complexity" evidence="7">
    <location>
        <begin position="305"/>
        <end position="339"/>
    </location>
</feature>
<evidence type="ECO:0000313" key="11">
    <source>
        <dbReference type="Proteomes" id="UP001608902"/>
    </source>
</evidence>
<dbReference type="InterPro" id="IPR001841">
    <property type="entry name" value="Znf_RING"/>
</dbReference>
<feature type="region of interest" description="Disordered" evidence="7">
    <location>
        <begin position="701"/>
        <end position="804"/>
    </location>
</feature>
<feature type="compositionally biased region" description="Basic and acidic residues" evidence="7">
    <location>
        <begin position="546"/>
        <end position="556"/>
    </location>
</feature>
<evidence type="ECO:0000256" key="7">
    <source>
        <dbReference type="SAM" id="MobiDB-lite"/>
    </source>
</evidence>
<sequence>MSSIHYKFKATLEYKTLVFDGLHISVNDLKKEICEKENIKAESFDLLLANAHTKKQYTNDELIPRNSSIIVQRSPRDNAVKLPKVQDTSNSGIVNKATASEPIFTGQIESEKFDKMTEEERLAHVKEVSSYKYQPANFQRRTSSIMSGPPPPTYQCNRCYQSGHWYKNCPMLNTRRTTGITMDELMETTPDDPNAMLHPSGKYVVPVLHWKARQQKKPETAAPSPGLEERTIPPELKCPLCNHLLRDAVLTTCCGDSFCAECVTQRLLESNSKCPGSNCIQTSVSADQLVPNLKVRQAVEAFKNASASSSSTSSLQPRPAAQPSGAGSPYSGSGDSPYRADPQYQLQPAQPVMRVRIGLNPQIQTSQSSVPLQQQILHPQIQPTTVTTSASGAENTSNIVTTTAPLTTIPATIIQQPTIVTQLPRPSQPAPTQAIVNPVVSSNIVPPTNPHVVLQPSTVTTTPVSLNLSQPPPGYGHITPASGLMNIALARPPPTIVVPVSATALGVLPSMSAPPPLIASNVQPPPPGLTPANVFPTPRAPPPIKDAWDEFLERKEKSRQRAMSRRHHSSRSSSSSSSETESSSSSDSRDHSRSRDRSWSRERDRRERHRNSSRDDRSRRRSDRSSRSPPRGPPYSSRYPRELPPTFGLYSHPPPSMSSSNASAFVPGRVPPLMSTYQPPPFIPPNINSANNFTPLPNIANGPYGYRPNKFHIDERNMRRRSPRYPKPDKRPVRRGESKENENEQRKGKSKNERESRKRTHEDESKERAVPEEKSVRSNVHADGAKDIKKHKEKENVVKESEEAQVDIEIQEMNRQLEGAAEAENAEGISLTDELIEREDSNGESEGEQMEVDGQKVMKEDDGMTVKEEMSEAVLLKEKEESISGAEAENEDDVEIEDDKKDEGEKSEKRRHKKKQKKHRRESRDAEGKERHRGHKKHEDSESRERRKHGKKHKKRSKEDKEKRRMEKEKRREERRRRRKEREEAENEKEIVDKEDDKMGMETEKEKVVEKIVAPTVEPSRKVGRGDENVKDSEQKTLSQICDENRRATTDKNEGIAEDEKKIKKPSESEKKRRHSTEEKKDEKQREDDKKEKEKRKRSEDGRGKDDRKSKGEETKKKEEHKKSEPSEDGMKQRGRHDSRGDRKRDESKEISKSGKSEKNDAKQSNDKERAKESETSRDDKSKRWKSECHDRSDTDKRRENRESDHKGKALHSSKSTKGVEKSVKERESRREERPRRDGLKDKQLKEEETRKEMEESDIVKKESELQRQSRKEKEEVEKRRLNEIKTTIEKELAAGRKTEKLTEKLNKTSTIDTPRTEKPNLTVEVKSGGEKKVTRETIFENSIPQFNARQKIKMILLSESERSAADRAKMRKGSK</sequence>
<feature type="compositionally biased region" description="Acidic residues" evidence="7">
    <location>
        <begin position="834"/>
        <end position="851"/>
    </location>
</feature>
<comment type="subcellular location">
    <subcellularLocation>
        <location evidence="1">Nucleus</location>
    </subcellularLocation>
</comment>
<dbReference type="Gene3D" id="3.10.20.90">
    <property type="entry name" value="Phosphatidylinositol 3-kinase Catalytic Subunit, Chain A, domain 1"/>
    <property type="match status" value="1"/>
</dbReference>
<feature type="compositionally biased region" description="Basic and acidic residues" evidence="7">
    <location>
        <begin position="1218"/>
        <end position="1279"/>
    </location>
</feature>
<dbReference type="GO" id="GO:0008270">
    <property type="term" value="F:zinc ion binding"/>
    <property type="evidence" value="ECO:0007669"/>
    <property type="project" value="UniProtKB-KW"/>
</dbReference>
<dbReference type="EMBL" id="JBGFUD010000565">
    <property type="protein sequence ID" value="MFH4974791.1"/>
    <property type="molecule type" value="Genomic_DNA"/>
</dbReference>
<name>A0ABD6E6K8_9BILA</name>
<feature type="region of interest" description="Disordered" evidence="7">
    <location>
        <begin position="305"/>
        <end position="342"/>
    </location>
</feature>
<reference evidence="10 11" key="1">
    <citation type="submission" date="2024-08" db="EMBL/GenBank/DDBJ databases">
        <title>Gnathostoma spinigerum genome.</title>
        <authorList>
            <person name="Gonzalez-Bertolin B."/>
            <person name="Monzon S."/>
            <person name="Zaballos A."/>
            <person name="Jimenez P."/>
            <person name="Dekumyoy P."/>
            <person name="Varona S."/>
            <person name="Cuesta I."/>
            <person name="Sumanam S."/>
            <person name="Adisakwattana P."/>
            <person name="Gasser R.B."/>
            <person name="Hernandez-Gonzalez A."/>
            <person name="Young N.D."/>
            <person name="Perteguer M.J."/>
        </authorList>
    </citation>
    <scope>NUCLEOTIDE SEQUENCE [LARGE SCALE GENOMIC DNA]</scope>
    <source>
        <strain evidence="10">AL3</strain>
        <tissue evidence="10">Liver</tissue>
    </source>
</reference>
<dbReference type="InterPro" id="IPR014891">
    <property type="entry name" value="DWNN_domain"/>
</dbReference>
<feature type="compositionally biased region" description="Basic and acidic residues" evidence="7">
    <location>
        <begin position="898"/>
        <end position="908"/>
    </location>
</feature>
<dbReference type="PROSITE" id="PS51282">
    <property type="entry name" value="DWNN"/>
    <property type="match status" value="1"/>
</dbReference>
<evidence type="ECO:0000256" key="3">
    <source>
        <dbReference type="ARBA" id="ARBA00022771"/>
    </source>
</evidence>
<feature type="region of interest" description="Disordered" evidence="7">
    <location>
        <begin position="518"/>
        <end position="664"/>
    </location>
</feature>
<dbReference type="Pfam" id="PF13923">
    <property type="entry name" value="zf-C3HC4_2"/>
    <property type="match status" value="1"/>
</dbReference>
<dbReference type="CDD" id="cd16620">
    <property type="entry name" value="vRING-HC-C4C4_RBBP6"/>
    <property type="match status" value="1"/>
</dbReference>
<organism evidence="10 11">
    <name type="scientific">Gnathostoma spinigerum</name>
    <dbReference type="NCBI Taxonomy" id="75299"/>
    <lineage>
        <taxon>Eukaryota</taxon>
        <taxon>Metazoa</taxon>
        <taxon>Ecdysozoa</taxon>
        <taxon>Nematoda</taxon>
        <taxon>Chromadorea</taxon>
        <taxon>Rhabditida</taxon>
        <taxon>Spirurina</taxon>
        <taxon>Gnathostomatomorpha</taxon>
        <taxon>Gnathostomatoidea</taxon>
        <taxon>Gnathostomatidae</taxon>
        <taxon>Gnathostoma</taxon>
    </lineage>
</organism>
<keyword evidence="2" id="KW-0479">Metal-binding</keyword>
<feature type="compositionally biased region" description="Basic and acidic residues" evidence="7">
    <location>
        <begin position="726"/>
        <end position="776"/>
    </location>
</feature>
<feature type="compositionally biased region" description="Pro residues" evidence="7">
    <location>
        <begin position="518"/>
        <end position="529"/>
    </location>
</feature>
<feature type="domain" description="RING-type" evidence="8">
    <location>
        <begin position="238"/>
        <end position="275"/>
    </location>
</feature>
<dbReference type="InterPro" id="IPR013083">
    <property type="entry name" value="Znf_RING/FYVE/PHD"/>
</dbReference>
<dbReference type="GO" id="GO:0005634">
    <property type="term" value="C:nucleus"/>
    <property type="evidence" value="ECO:0007669"/>
    <property type="project" value="UniProtKB-SubCell"/>
</dbReference>
<dbReference type="InterPro" id="IPR033489">
    <property type="entry name" value="RBBP6"/>
</dbReference>
<feature type="compositionally biased region" description="Basic and acidic residues" evidence="7">
    <location>
        <begin position="957"/>
        <end position="972"/>
    </location>
</feature>
<feature type="compositionally biased region" description="Basic residues" evidence="7">
    <location>
        <begin position="909"/>
        <end position="921"/>
    </location>
</feature>
<feature type="compositionally biased region" description="Basic and acidic residues" evidence="7">
    <location>
        <begin position="1043"/>
        <end position="1208"/>
    </location>
</feature>
<dbReference type="SUPFAM" id="SSF57850">
    <property type="entry name" value="RING/U-box"/>
    <property type="match status" value="1"/>
</dbReference>
<protein>
    <recommendedName>
        <fullName evidence="12">E3 ubiquitin-protein ligase RBBP6</fullName>
    </recommendedName>
</protein>
<feature type="compositionally biased region" description="Basic residues" evidence="7">
    <location>
        <begin position="557"/>
        <end position="570"/>
    </location>
</feature>
<feature type="region of interest" description="Disordered" evidence="7">
    <location>
        <begin position="819"/>
        <end position="1279"/>
    </location>
</feature>
<feature type="compositionally biased region" description="Basic residues" evidence="7">
    <location>
        <begin position="946"/>
        <end position="956"/>
    </location>
</feature>
<dbReference type="InterPro" id="IPR036875">
    <property type="entry name" value="Znf_CCHC_sf"/>
</dbReference>
<feature type="compositionally biased region" description="Basic and acidic residues" evidence="7">
    <location>
        <begin position="853"/>
        <end position="882"/>
    </location>
</feature>
<dbReference type="InterPro" id="IPR025829">
    <property type="entry name" value="Zn_knuckle_CX2CX3GHX4C"/>
</dbReference>
<feature type="compositionally biased region" description="Basic and acidic residues" evidence="7">
    <location>
        <begin position="1019"/>
        <end position="1035"/>
    </location>
</feature>
<feature type="compositionally biased region" description="Basic and acidic residues" evidence="7">
    <location>
        <begin position="988"/>
        <end position="1010"/>
    </location>
</feature>
<dbReference type="Gene3D" id="3.30.40.10">
    <property type="entry name" value="Zinc/RING finger domain, C3HC4 (zinc finger)"/>
    <property type="match status" value="1"/>
</dbReference>
<dbReference type="Gene3D" id="4.10.60.10">
    <property type="entry name" value="Zinc finger, CCHC-type"/>
    <property type="match status" value="1"/>
</dbReference>
<keyword evidence="5" id="KW-0539">Nucleus</keyword>
<dbReference type="SUPFAM" id="SSF57756">
    <property type="entry name" value="Retrovirus zinc finger-like domains"/>
    <property type="match status" value="1"/>
</dbReference>
<evidence type="ECO:0000256" key="5">
    <source>
        <dbReference type="ARBA" id="ARBA00023242"/>
    </source>
</evidence>
<keyword evidence="3 6" id="KW-0863">Zinc-finger</keyword>
<dbReference type="Pfam" id="PF08783">
    <property type="entry name" value="DWNN"/>
    <property type="match status" value="1"/>
</dbReference>
<dbReference type="PANTHER" id="PTHR15439">
    <property type="entry name" value="RETINOBLASTOMA-BINDING PROTEIN 6"/>
    <property type="match status" value="1"/>
</dbReference>
<feature type="region of interest" description="Disordered" evidence="7">
    <location>
        <begin position="1300"/>
        <end position="1329"/>
    </location>
</feature>
<keyword evidence="11" id="KW-1185">Reference proteome</keyword>
<evidence type="ECO:0000259" key="9">
    <source>
        <dbReference type="PROSITE" id="PS51282"/>
    </source>
</evidence>
<evidence type="ECO:0000313" key="10">
    <source>
        <dbReference type="EMBL" id="MFH4974791.1"/>
    </source>
</evidence>
<dbReference type="PANTHER" id="PTHR15439:SF0">
    <property type="entry name" value="CELL DIVISION CYCLE AND APOPTOSIS REGULATOR PROTEIN 1-RELATED"/>
    <property type="match status" value="1"/>
</dbReference>
<feature type="compositionally biased region" description="Basic and acidic residues" evidence="7">
    <location>
        <begin position="587"/>
        <end position="626"/>
    </location>
</feature>
<evidence type="ECO:0000256" key="1">
    <source>
        <dbReference type="ARBA" id="ARBA00004123"/>
    </source>
</evidence>
<feature type="compositionally biased region" description="Low complexity" evidence="7">
    <location>
        <begin position="571"/>
        <end position="586"/>
    </location>
</feature>
<feature type="domain" description="DWNN" evidence="9">
    <location>
        <begin position="4"/>
        <end position="75"/>
    </location>
</feature>
<evidence type="ECO:0000256" key="4">
    <source>
        <dbReference type="ARBA" id="ARBA00022833"/>
    </source>
</evidence>
<dbReference type="Pfam" id="PF13696">
    <property type="entry name" value="zf-CCHC_2"/>
    <property type="match status" value="1"/>
</dbReference>
<evidence type="ECO:0008006" key="12">
    <source>
        <dbReference type="Google" id="ProtNLM"/>
    </source>
</evidence>
<dbReference type="PROSITE" id="PS50089">
    <property type="entry name" value="ZF_RING_2"/>
    <property type="match status" value="1"/>
</dbReference>
<dbReference type="SMART" id="SM01180">
    <property type="entry name" value="DWNN"/>
    <property type="match status" value="1"/>
</dbReference>
<gene>
    <name evidence="10" type="ORF">AB6A40_001500</name>
</gene>
<accession>A0ABD6E6K8</accession>
<feature type="compositionally biased region" description="Low complexity" evidence="7">
    <location>
        <begin position="819"/>
        <end position="828"/>
    </location>
</feature>
<evidence type="ECO:0000256" key="2">
    <source>
        <dbReference type="ARBA" id="ARBA00022723"/>
    </source>
</evidence>
<proteinExistence type="predicted"/>
<feature type="compositionally biased region" description="Basic and acidic residues" evidence="7">
    <location>
        <begin position="793"/>
        <end position="802"/>
    </location>
</feature>